<dbReference type="KEGG" id="ssau:H8M03_09760"/>
<dbReference type="AlphaFoldDB" id="A0A7G9L0Z8"/>
<evidence type="ECO:0000313" key="3">
    <source>
        <dbReference type="Proteomes" id="UP000515861"/>
    </source>
</evidence>
<organism evidence="2 3">
    <name type="scientific">Sphingomonas sabuli</name>
    <dbReference type="NCBI Taxonomy" id="2764186"/>
    <lineage>
        <taxon>Bacteria</taxon>
        <taxon>Pseudomonadati</taxon>
        <taxon>Pseudomonadota</taxon>
        <taxon>Alphaproteobacteria</taxon>
        <taxon>Sphingomonadales</taxon>
        <taxon>Sphingomonadaceae</taxon>
        <taxon>Sphingomonas</taxon>
    </lineage>
</organism>
<reference evidence="2 3" key="1">
    <citation type="submission" date="2020-08" db="EMBL/GenBank/DDBJ databases">
        <title>Sphingomonas sp. sand1-3 16S ribosomal RNA gene Genome sequencing and assembly.</title>
        <authorList>
            <person name="Kang M."/>
        </authorList>
    </citation>
    <scope>NUCLEOTIDE SEQUENCE [LARGE SCALE GENOMIC DNA]</scope>
    <source>
        <strain evidence="3">sand1-3</strain>
    </source>
</reference>
<dbReference type="Proteomes" id="UP000515861">
    <property type="component" value="Chromosome"/>
</dbReference>
<gene>
    <name evidence="2" type="ORF">H8M03_09760</name>
</gene>
<dbReference type="RefSeq" id="WP_187479252.1">
    <property type="nucleotide sequence ID" value="NZ_CP060697.1"/>
</dbReference>
<feature type="region of interest" description="Disordered" evidence="1">
    <location>
        <begin position="186"/>
        <end position="208"/>
    </location>
</feature>
<accession>A0A7G9L0Z8</accession>
<sequence>MARYLAAGLALTLAACSVERPEADNQAKAEPAPALAPAGAAANEAEPGQPAPPVRSDRSSRFTTLSDATCKLVEENREEAGYWRRDCAGAGGFRLQWSESDLRQELAIVSGSRTDRLSLSRLVTNGAFDTIGKTVEWRGDPGQSPDRLVARVNVADAANPQGPDISKLIVVRLAPSACIVAIVDPGPDQSSAARRVADDDDRSSCLPG</sequence>
<proteinExistence type="predicted"/>
<evidence type="ECO:0000256" key="1">
    <source>
        <dbReference type="SAM" id="MobiDB-lite"/>
    </source>
</evidence>
<feature type="compositionally biased region" description="Low complexity" evidence="1">
    <location>
        <begin position="28"/>
        <end position="48"/>
    </location>
</feature>
<evidence type="ECO:0000313" key="2">
    <source>
        <dbReference type="EMBL" id="QNM82297.1"/>
    </source>
</evidence>
<protein>
    <submittedName>
        <fullName evidence="2">Uncharacterized protein</fullName>
    </submittedName>
</protein>
<dbReference type="EMBL" id="CP060697">
    <property type="protein sequence ID" value="QNM82297.1"/>
    <property type="molecule type" value="Genomic_DNA"/>
</dbReference>
<name>A0A7G9L0Z8_9SPHN</name>
<feature type="region of interest" description="Disordered" evidence="1">
    <location>
        <begin position="21"/>
        <end position="60"/>
    </location>
</feature>
<keyword evidence="3" id="KW-1185">Reference proteome</keyword>
<dbReference type="PROSITE" id="PS51257">
    <property type="entry name" value="PROKAR_LIPOPROTEIN"/>
    <property type="match status" value="1"/>
</dbReference>